<evidence type="ECO:0000256" key="1">
    <source>
        <dbReference type="ARBA" id="ARBA00004613"/>
    </source>
</evidence>
<name>A0AB38ZEP7_9HEMI</name>
<reference evidence="11" key="1">
    <citation type="submission" date="2024-03" db="EMBL/GenBank/DDBJ databases">
        <title>Venom adaptation and exaptation during the trophic switch to blood-feeding by kissing bugs (Reduviidae: Triatominae).</title>
        <authorList>
            <person name="Zdenek C.N."/>
            <person name="Cardoso F.C."/>
            <person name="Robinson S.D."/>
            <person name="Mercedes R.S."/>
            <person name="Raidjoe E.R."/>
            <person name="Hernandez-Vargas M.J."/>
            <person name="Jin J."/>
            <person name="Corzo G."/>
            <person name="Vetter I."/>
            <person name="King G.F."/>
            <person name="Fry B.G."/>
            <person name="Walker A."/>
        </authorList>
    </citation>
    <scope>NUCLEOTIDE SEQUENCE</scope>
</reference>
<keyword evidence="9" id="KW-0732">Signal</keyword>
<organism evidence="11">
    <name type="scientific">Oncocephalus sp</name>
    <dbReference type="NCBI Taxonomy" id="2944721"/>
    <lineage>
        <taxon>Eukaryota</taxon>
        <taxon>Metazoa</taxon>
        <taxon>Ecdysozoa</taxon>
        <taxon>Arthropoda</taxon>
        <taxon>Hexapoda</taxon>
        <taxon>Insecta</taxon>
        <taxon>Pterygota</taxon>
        <taxon>Neoptera</taxon>
        <taxon>Paraneoptera</taxon>
        <taxon>Hemiptera</taxon>
        <taxon>Heteroptera</taxon>
        <taxon>Panheteroptera</taxon>
        <taxon>Cimicomorpha</taxon>
        <taxon>Reduviidae</taxon>
        <taxon>Stenopodainae</taxon>
        <taxon>Oncocephalus</taxon>
    </lineage>
</organism>
<evidence type="ECO:0000313" key="11">
    <source>
        <dbReference type="EMBL" id="WXI02715.1"/>
    </source>
</evidence>
<dbReference type="InterPro" id="IPR043504">
    <property type="entry name" value="Peptidase_S1_PA_chymotrypsin"/>
</dbReference>
<feature type="domain" description="Peptidase S1" evidence="10">
    <location>
        <begin position="55"/>
        <end position="289"/>
    </location>
</feature>
<dbReference type="InterPro" id="IPR018114">
    <property type="entry name" value="TRYPSIN_HIS"/>
</dbReference>
<evidence type="ECO:0000256" key="3">
    <source>
        <dbReference type="ARBA" id="ARBA00022670"/>
    </source>
</evidence>
<dbReference type="SUPFAM" id="SSF50494">
    <property type="entry name" value="Trypsin-like serine proteases"/>
    <property type="match status" value="1"/>
</dbReference>
<keyword evidence="6" id="KW-1015">Disulfide bond</keyword>
<keyword evidence="5 8" id="KW-0720">Serine protease</keyword>
<dbReference type="InterPro" id="IPR001254">
    <property type="entry name" value="Trypsin_dom"/>
</dbReference>
<evidence type="ECO:0000256" key="7">
    <source>
        <dbReference type="ARBA" id="ARBA00024195"/>
    </source>
</evidence>
<dbReference type="FunFam" id="2.40.10.10:FF:000015">
    <property type="entry name" value="Atrial natriuretic peptide-converting enzyme"/>
    <property type="match status" value="1"/>
</dbReference>
<evidence type="ECO:0000256" key="4">
    <source>
        <dbReference type="ARBA" id="ARBA00022801"/>
    </source>
</evidence>
<accession>A0AB38ZEP7</accession>
<dbReference type="PROSITE" id="PS00134">
    <property type="entry name" value="TRYPSIN_HIS"/>
    <property type="match status" value="1"/>
</dbReference>
<dbReference type="EMBL" id="PP517465">
    <property type="protein sequence ID" value="WXI02715.1"/>
    <property type="molecule type" value="mRNA"/>
</dbReference>
<dbReference type="InterPro" id="IPR051487">
    <property type="entry name" value="Ser/Thr_Proteases_Immune/Dev"/>
</dbReference>
<keyword evidence="2" id="KW-0964">Secreted</keyword>
<dbReference type="CDD" id="cd00190">
    <property type="entry name" value="Tryp_SPc"/>
    <property type="match status" value="1"/>
</dbReference>
<keyword evidence="4 8" id="KW-0378">Hydrolase</keyword>
<sequence length="301" mass="33428">MLTMKYIYSFISILILAIIFKNSLAEEDSSEFGVIPGARKTTCPCGHVNKSPARIVGGQEAGINEFPFIAGIRTQFSPFVFCGGTIISKSHVLTAAHCIEPRRHEDFAVVLGDHNVYDTSETNSSRVYNIKTVIEHELYDKKGLTEYDIALLTTETEIITNLHIEPACFPTRKIDLIGQTVKVIGWGADFTNGPYSEILRKVNLFVVDLKKCDDHYTKIDMATPSQICTFKPGADSCQGDSGGPVVWLDPETNRYTLIAVVSYGDICGKSPGVNTDVYFHKDWIKKHMEETMPSSKTCTKI</sequence>
<dbReference type="PROSITE" id="PS00135">
    <property type="entry name" value="TRYPSIN_SER"/>
    <property type="match status" value="1"/>
</dbReference>
<dbReference type="AlphaFoldDB" id="A0AB38ZEP7"/>
<evidence type="ECO:0000259" key="10">
    <source>
        <dbReference type="PROSITE" id="PS50240"/>
    </source>
</evidence>
<evidence type="ECO:0000256" key="2">
    <source>
        <dbReference type="ARBA" id="ARBA00022525"/>
    </source>
</evidence>
<dbReference type="PANTHER" id="PTHR24256">
    <property type="entry name" value="TRYPTASE-RELATED"/>
    <property type="match status" value="1"/>
</dbReference>
<proteinExistence type="evidence at transcript level"/>
<dbReference type="GO" id="GO:0004252">
    <property type="term" value="F:serine-type endopeptidase activity"/>
    <property type="evidence" value="ECO:0007669"/>
    <property type="project" value="InterPro"/>
</dbReference>
<dbReference type="Gene3D" id="2.40.10.10">
    <property type="entry name" value="Trypsin-like serine proteases"/>
    <property type="match status" value="1"/>
</dbReference>
<keyword evidence="3 8" id="KW-0645">Protease</keyword>
<protein>
    <submittedName>
        <fullName evidence="11">Venom S1 protease 17</fullName>
    </submittedName>
</protein>
<dbReference type="SMART" id="SM00020">
    <property type="entry name" value="Tryp_SPc"/>
    <property type="match status" value="1"/>
</dbReference>
<comment type="similarity">
    <text evidence="7">Belongs to the peptidase S1 family. CLIP subfamily.</text>
</comment>
<dbReference type="InterPro" id="IPR001314">
    <property type="entry name" value="Peptidase_S1A"/>
</dbReference>
<dbReference type="GO" id="GO:0006508">
    <property type="term" value="P:proteolysis"/>
    <property type="evidence" value="ECO:0007669"/>
    <property type="project" value="UniProtKB-KW"/>
</dbReference>
<feature type="chain" id="PRO_5044264607" evidence="9">
    <location>
        <begin position="26"/>
        <end position="301"/>
    </location>
</feature>
<dbReference type="PROSITE" id="PS50240">
    <property type="entry name" value="TRYPSIN_DOM"/>
    <property type="match status" value="1"/>
</dbReference>
<dbReference type="Pfam" id="PF00089">
    <property type="entry name" value="Trypsin"/>
    <property type="match status" value="1"/>
</dbReference>
<dbReference type="InterPro" id="IPR009003">
    <property type="entry name" value="Peptidase_S1_PA"/>
</dbReference>
<comment type="subcellular location">
    <subcellularLocation>
        <location evidence="1">Secreted</location>
    </subcellularLocation>
</comment>
<evidence type="ECO:0000256" key="6">
    <source>
        <dbReference type="ARBA" id="ARBA00023157"/>
    </source>
</evidence>
<dbReference type="InterPro" id="IPR033116">
    <property type="entry name" value="TRYPSIN_SER"/>
</dbReference>
<dbReference type="PRINTS" id="PR00722">
    <property type="entry name" value="CHYMOTRYPSIN"/>
</dbReference>
<dbReference type="GO" id="GO:0005576">
    <property type="term" value="C:extracellular region"/>
    <property type="evidence" value="ECO:0007669"/>
    <property type="project" value="UniProtKB-SubCell"/>
</dbReference>
<evidence type="ECO:0000256" key="8">
    <source>
        <dbReference type="RuleBase" id="RU363034"/>
    </source>
</evidence>
<evidence type="ECO:0000256" key="9">
    <source>
        <dbReference type="SAM" id="SignalP"/>
    </source>
</evidence>
<feature type="signal peptide" evidence="9">
    <location>
        <begin position="1"/>
        <end position="25"/>
    </location>
</feature>
<evidence type="ECO:0000256" key="5">
    <source>
        <dbReference type="ARBA" id="ARBA00022825"/>
    </source>
</evidence>